<dbReference type="PANTHER" id="PTHR30061">
    <property type="entry name" value="MALTOSE-BINDING PERIPLASMIC PROTEIN"/>
    <property type="match status" value="1"/>
</dbReference>
<accession>A0A156LXD0</accession>
<evidence type="ECO:0000256" key="4">
    <source>
        <dbReference type="ARBA" id="ARBA00022729"/>
    </source>
</evidence>
<dbReference type="AlphaFoldDB" id="A0A156LXD0"/>
<dbReference type="GO" id="GO:0015768">
    <property type="term" value="P:maltose transport"/>
    <property type="evidence" value="ECO:0007669"/>
    <property type="project" value="TreeGrafter"/>
</dbReference>
<comment type="similarity">
    <text evidence="1 5">Belongs to the bacterial solute-binding protein 1 family.</text>
</comment>
<dbReference type="GO" id="GO:0042956">
    <property type="term" value="P:maltodextrin transmembrane transport"/>
    <property type="evidence" value="ECO:0007669"/>
    <property type="project" value="TreeGrafter"/>
</dbReference>
<evidence type="ECO:0000256" key="1">
    <source>
        <dbReference type="ARBA" id="ARBA00008520"/>
    </source>
</evidence>
<dbReference type="GO" id="GO:0015144">
    <property type="term" value="F:carbohydrate transmembrane transporter activity"/>
    <property type="evidence" value="ECO:0007669"/>
    <property type="project" value="InterPro"/>
</dbReference>
<dbReference type="Gene3D" id="3.40.190.10">
    <property type="entry name" value="Periplasmic binding protein-like II"/>
    <property type="match status" value="2"/>
</dbReference>
<evidence type="ECO:0000256" key="3">
    <source>
        <dbReference type="ARBA" id="ARBA00022597"/>
    </source>
</evidence>
<dbReference type="InterPro" id="IPR006059">
    <property type="entry name" value="SBP"/>
</dbReference>
<dbReference type="InterPro" id="IPR006060">
    <property type="entry name" value="Maltose/Cyclodextrin-bd"/>
</dbReference>
<gene>
    <name evidence="6" type="primary">malE_2</name>
    <name evidence="6" type="ORF">SAMEA2273318_04985</name>
</gene>
<dbReference type="EMBL" id="FJXR01000064">
    <property type="protein sequence ID" value="CZW51470.1"/>
    <property type="molecule type" value="Genomic_DNA"/>
</dbReference>
<dbReference type="SUPFAM" id="SSF53850">
    <property type="entry name" value="Periplasmic binding protein-like II"/>
    <property type="match status" value="1"/>
</dbReference>
<protein>
    <recommendedName>
        <fullName evidence="5">Maltodextrin-binding protein</fullName>
    </recommendedName>
</protein>
<name>A0A156LXD0_ENTCL</name>
<keyword evidence="3 5" id="KW-0762">Sugar transport</keyword>
<dbReference type="GO" id="GO:1901982">
    <property type="term" value="F:maltose binding"/>
    <property type="evidence" value="ECO:0007669"/>
    <property type="project" value="TreeGrafter"/>
</dbReference>
<dbReference type="NCBIfam" id="NF007011">
    <property type="entry name" value="PRK09474.1"/>
    <property type="match status" value="1"/>
</dbReference>
<dbReference type="RefSeq" id="WP_004098823.1">
    <property type="nucleotide sequence ID" value="NZ_FJXR01000064.1"/>
</dbReference>
<keyword evidence="5" id="KW-0574">Periplasm</keyword>
<evidence type="ECO:0000256" key="5">
    <source>
        <dbReference type="RuleBase" id="RU365005"/>
    </source>
</evidence>
<dbReference type="GO" id="GO:0030288">
    <property type="term" value="C:outer membrane-bounded periplasmic space"/>
    <property type="evidence" value="ECO:0007669"/>
    <property type="project" value="UniProtKB-ARBA"/>
</dbReference>
<keyword evidence="2 5" id="KW-0813">Transport</keyword>
<sequence>MKKSFMLIAACAAWYSATPYAAIQEGKLIIWGGSLGNGRQALETVGKRFEADTGIPVTVEQPKNIEERFPLVASSGGGPDIVIYAHDRFGGYAKSGLLYEVNPSPAFKEKIVPFAWDAVKYNGKLIGYPMSIEALTLIWNKKLIKSPPSTWEEIPAMDDELRKKGKKAITWNISEPYFTWPLIASAGGYVFKKTDNGYDTSHVGIDNEGAVKGLEFIVNMVKSGRISPDTDYPLAEASFNKGETAMIINGPWSWENIGTSGIDYGVTVLPTFQGQKARPFVGVVSIGINAASPNKELAVEFIENYLMTDEGLTTLNDAVPLGAVTLKSYQKKLEKDPRIQATMQSAENGEIMPNIPELSSFWYAEKTAIINAINQKQSPESALNTAKERVLTTQP</sequence>
<comment type="subcellular location">
    <subcellularLocation>
        <location evidence="5">Periplasm</location>
    </subcellularLocation>
</comment>
<dbReference type="Pfam" id="PF01547">
    <property type="entry name" value="SBP_bac_1"/>
    <property type="match status" value="1"/>
</dbReference>
<evidence type="ECO:0000313" key="7">
    <source>
        <dbReference type="Proteomes" id="UP000076008"/>
    </source>
</evidence>
<keyword evidence="4 5" id="KW-0732">Signal</keyword>
<evidence type="ECO:0000256" key="2">
    <source>
        <dbReference type="ARBA" id="ARBA00022448"/>
    </source>
</evidence>
<evidence type="ECO:0000313" key="6">
    <source>
        <dbReference type="EMBL" id="CZW51470.1"/>
    </source>
</evidence>
<comment type="function">
    <text evidence="5">Part of the ABC transporter complex MalEFGK involved in maltose/maltodextrin import. Binds maltose and higher maltodextrins.</text>
</comment>
<dbReference type="GO" id="GO:0055052">
    <property type="term" value="C:ATP-binding cassette (ABC) transporter complex, substrate-binding subunit-containing"/>
    <property type="evidence" value="ECO:0007669"/>
    <property type="project" value="TreeGrafter"/>
</dbReference>
<dbReference type="PANTHER" id="PTHR30061:SF50">
    <property type="entry name" value="MALTOSE_MALTODEXTRIN-BINDING PERIPLASMIC PROTEIN"/>
    <property type="match status" value="1"/>
</dbReference>
<feature type="chain" id="PRO_5013418842" description="Maltodextrin-binding protein" evidence="5">
    <location>
        <begin position="22"/>
        <end position="395"/>
    </location>
</feature>
<proteinExistence type="inferred from homology"/>
<feature type="signal peptide" evidence="5">
    <location>
        <begin position="1"/>
        <end position="21"/>
    </location>
</feature>
<reference evidence="6 7" key="1">
    <citation type="submission" date="2016-03" db="EMBL/GenBank/DDBJ databases">
        <authorList>
            <consortium name="Pathogen Informatics"/>
        </authorList>
    </citation>
    <scope>NUCLEOTIDE SEQUENCE [LARGE SCALE GENOMIC DNA]</scope>
    <source>
        <strain evidence="7">e1252</strain>
    </source>
</reference>
<dbReference type="PRINTS" id="PR00181">
    <property type="entry name" value="MALTOSEBP"/>
</dbReference>
<dbReference type="Proteomes" id="UP000076008">
    <property type="component" value="Unassembled WGS sequence"/>
</dbReference>
<organism evidence="6 7">
    <name type="scientific">Enterobacter cloacae</name>
    <dbReference type="NCBI Taxonomy" id="550"/>
    <lineage>
        <taxon>Bacteria</taxon>
        <taxon>Pseudomonadati</taxon>
        <taxon>Pseudomonadota</taxon>
        <taxon>Gammaproteobacteria</taxon>
        <taxon>Enterobacterales</taxon>
        <taxon>Enterobacteriaceae</taxon>
        <taxon>Enterobacter</taxon>
        <taxon>Enterobacter cloacae complex</taxon>
    </lineage>
</organism>